<organism evidence="2 3">
    <name type="scientific">Oryza sativa subsp. japonica</name>
    <name type="common">Rice</name>
    <dbReference type="NCBI Taxonomy" id="39947"/>
    <lineage>
        <taxon>Eukaryota</taxon>
        <taxon>Viridiplantae</taxon>
        <taxon>Streptophyta</taxon>
        <taxon>Embryophyta</taxon>
        <taxon>Tracheophyta</taxon>
        <taxon>Spermatophyta</taxon>
        <taxon>Magnoliopsida</taxon>
        <taxon>Liliopsida</taxon>
        <taxon>Poales</taxon>
        <taxon>Poaceae</taxon>
        <taxon>BOP clade</taxon>
        <taxon>Oryzoideae</taxon>
        <taxon>Oryzeae</taxon>
        <taxon>Oryzinae</taxon>
        <taxon>Oryza</taxon>
        <taxon>Oryza sativa</taxon>
    </lineage>
</organism>
<protein>
    <submittedName>
        <fullName evidence="2">Uncharacterized protein</fullName>
    </submittedName>
</protein>
<evidence type="ECO:0000313" key="2">
    <source>
        <dbReference type="EMBL" id="BAD23775.1"/>
    </source>
</evidence>
<dbReference type="AlphaFoldDB" id="Q6K1S7"/>
<accession>Q6K1S7</accession>
<reference evidence="3" key="1">
    <citation type="journal article" date="2005" name="Nature">
        <title>The map-based sequence of the rice genome.</title>
        <authorList>
            <consortium name="International rice genome sequencing project (IRGSP)"/>
            <person name="Matsumoto T."/>
            <person name="Wu J."/>
            <person name="Kanamori H."/>
            <person name="Katayose Y."/>
            <person name="Fujisawa M."/>
            <person name="Namiki N."/>
            <person name="Mizuno H."/>
            <person name="Yamamoto K."/>
            <person name="Antonio B.A."/>
            <person name="Baba T."/>
            <person name="Sakata K."/>
            <person name="Nagamura Y."/>
            <person name="Aoki H."/>
            <person name="Arikawa K."/>
            <person name="Arita K."/>
            <person name="Bito T."/>
            <person name="Chiden Y."/>
            <person name="Fujitsuka N."/>
            <person name="Fukunaka R."/>
            <person name="Hamada M."/>
            <person name="Harada C."/>
            <person name="Hayashi A."/>
            <person name="Hijishita S."/>
            <person name="Honda M."/>
            <person name="Hosokawa S."/>
            <person name="Ichikawa Y."/>
            <person name="Idonuma A."/>
            <person name="Iijima M."/>
            <person name="Ikeda M."/>
            <person name="Ikeno M."/>
            <person name="Ito K."/>
            <person name="Ito S."/>
            <person name="Ito T."/>
            <person name="Ito Y."/>
            <person name="Ito Y."/>
            <person name="Iwabuchi A."/>
            <person name="Kamiya K."/>
            <person name="Karasawa W."/>
            <person name="Kurita K."/>
            <person name="Katagiri S."/>
            <person name="Kikuta A."/>
            <person name="Kobayashi H."/>
            <person name="Kobayashi N."/>
            <person name="Machita K."/>
            <person name="Maehara T."/>
            <person name="Masukawa M."/>
            <person name="Mizubayashi T."/>
            <person name="Mukai Y."/>
            <person name="Nagasaki H."/>
            <person name="Nagata Y."/>
            <person name="Naito S."/>
            <person name="Nakashima M."/>
            <person name="Nakama Y."/>
            <person name="Nakamichi Y."/>
            <person name="Nakamura M."/>
            <person name="Meguro A."/>
            <person name="Negishi M."/>
            <person name="Ohta I."/>
            <person name="Ohta T."/>
            <person name="Okamoto M."/>
            <person name="Ono N."/>
            <person name="Saji S."/>
            <person name="Sakaguchi M."/>
            <person name="Sakai K."/>
            <person name="Shibata M."/>
            <person name="Shimokawa T."/>
            <person name="Song J."/>
            <person name="Takazaki Y."/>
            <person name="Terasawa K."/>
            <person name="Tsugane M."/>
            <person name="Tsuji K."/>
            <person name="Ueda S."/>
            <person name="Waki K."/>
            <person name="Yamagata H."/>
            <person name="Yamamoto M."/>
            <person name="Yamamoto S."/>
            <person name="Yamane H."/>
            <person name="Yoshiki S."/>
            <person name="Yoshihara R."/>
            <person name="Yukawa K."/>
            <person name="Zhong H."/>
            <person name="Yano M."/>
            <person name="Yuan Q."/>
            <person name="Ouyang S."/>
            <person name="Liu J."/>
            <person name="Jones K.M."/>
            <person name="Gansberger K."/>
            <person name="Moffat K."/>
            <person name="Hill J."/>
            <person name="Bera J."/>
            <person name="Fadrosh D."/>
            <person name="Jin S."/>
            <person name="Johri S."/>
            <person name="Kim M."/>
            <person name="Overton L."/>
            <person name="Reardon M."/>
            <person name="Tsitrin T."/>
            <person name="Vuong H."/>
            <person name="Weaver B."/>
            <person name="Ciecko A."/>
            <person name="Tallon L."/>
            <person name="Jackson J."/>
            <person name="Pai G."/>
            <person name="Aken S.V."/>
            <person name="Utterback T."/>
            <person name="Reidmuller S."/>
            <person name="Feldblyum T."/>
            <person name="Hsiao J."/>
            <person name="Zismann V."/>
            <person name="Iobst S."/>
            <person name="de Vazeille A.R."/>
            <person name="Buell C.R."/>
            <person name="Ying K."/>
            <person name="Li Y."/>
            <person name="Lu T."/>
            <person name="Huang Y."/>
            <person name="Zhao Q."/>
            <person name="Feng Q."/>
            <person name="Zhang L."/>
            <person name="Zhu J."/>
            <person name="Weng Q."/>
            <person name="Mu J."/>
            <person name="Lu Y."/>
            <person name="Fan D."/>
            <person name="Liu Y."/>
            <person name="Guan J."/>
            <person name="Zhang Y."/>
            <person name="Yu S."/>
            <person name="Liu X."/>
            <person name="Zhang Y."/>
            <person name="Hong G."/>
            <person name="Han B."/>
            <person name="Choisne N."/>
            <person name="Demange N."/>
            <person name="Orjeda G."/>
            <person name="Samain S."/>
            <person name="Cattolico L."/>
            <person name="Pelletier E."/>
            <person name="Couloux A."/>
            <person name="Segurens B."/>
            <person name="Wincker P."/>
            <person name="D'Hont A."/>
            <person name="Scarpelli C."/>
            <person name="Weissenbach J."/>
            <person name="Salanoubat M."/>
            <person name="Quetier F."/>
            <person name="Yu Y."/>
            <person name="Kim H.R."/>
            <person name="Rambo T."/>
            <person name="Currie J."/>
            <person name="Collura K."/>
            <person name="Luo M."/>
            <person name="Yang T."/>
            <person name="Ammiraju J.S.S."/>
            <person name="Engler F."/>
            <person name="Soderlund C."/>
            <person name="Wing R.A."/>
            <person name="Palmer L.E."/>
            <person name="de la Bastide M."/>
            <person name="Spiegel L."/>
            <person name="Nascimento L."/>
            <person name="Zutavern T."/>
            <person name="O'Shaughnessy A."/>
            <person name="Dike S."/>
            <person name="Dedhia N."/>
            <person name="Preston R."/>
            <person name="Balija V."/>
            <person name="McCombie W.R."/>
            <person name="Chow T."/>
            <person name="Chen H."/>
            <person name="Chung M."/>
            <person name="Chen C."/>
            <person name="Shaw J."/>
            <person name="Wu H."/>
            <person name="Hsiao K."/>
            <person name="Chao Y."/>
            <person name="Chu M."/>
            <person name="Cheng C."/>
            <person name="Hour A."/>
            <person name="Lee P."/>
            <person name="Lin S."/>
            <person name="Lin Y."/>
            <person name="Liou J."/>
            <person name="Liu S."/>
            <person name="Hsing Y."/>
            <person name="Raghuvanshi S."/>
            <person name="Mohanty A."/>
            <person name="Bharti A.K."/>
            <person name="Gaur A."/>
            <person name="Gupta V."/>
            <person name="Kumar D."/>
            <person name="Ravi V."/>
            <person name="Vij S."/>
            <person name="Kapur A."/>
            <person name="Khurana P."/>
            <person name="Khurana P."/>
            <person name="Khurana J.P."/>
            <person name="Tyagi A.K."/>
            <person name="Gaikwad K."/>
            <person name="Singh A."/>
            <person name="Dalal V."/>
            <person name="Srivastava S."/>
            <person name="Dixit A."/>
            <person name="Pal A.K."/>
            <person name="Ghazi I.A."/>
            <person name="Yadav M."/>
            <person name="Pandit A."/>
            <person name="Bhargava A."/>
            <person name="Sureshbabu K."/>
            <person name="Batra K."/>
            <person name="Sharma T.R."/>
            <person name="Mohapatra T."/>
            <person name="Singh N.K."/>
            <person name="Messing J."/>
            <person name="Nelson A.B."/>
            <person name="Fuks G."/>
            <person name="Kavchok S."/>
            <person name="Keizer G."/>
            <person name="Linton E."/>
            <person name="Llaca V."/>
            <person name="Song R."/>
            <person name="Tanyolac B."/>
            <person name="Young S."/>
            <person name="Ho-Il K."/>
            <person name="Hahn J.H."/>
            <person name="Sangsakoo G."/>
            <person name="Vanavichit A."/>
            <person name="de Mattos Luiz.A.T."/>
            <person name="Zimmer P.D."/>
            <person name="Malone G."/>
            <person name="Dellagostin O."/>
            <person name="de Oliveira A.C."/>
            <person name="Bevan M."/>
            <person name="Bancroft I."/>
            <person name="Minx P."/>
            <person name="Cordum H."/>
            <person name="Wilson R."/>
            <person name="Cheng Z."/>
            <person name="Jin W."/>
            <person name="Jiang J."/>
            <person name="Leong S.A."/>
            <person name="Iwama H."/>
            <person name="Gojobori T."/>
            <person name="Itoh T."/>
            <person name="Niimura Y."/>
            <person name="Fujii Y."/>
            <person name="Habara T."/>
            <person name="Sakai H."/>
            <person name="Sato Y."/>
            <person name="Wilson G."/>
            <person name="Kumar K."/>
            <person name="McCouch S."/>
            <person name="Juretic N."/>
            <person name="Hoen D."/>
            <person name="Wright S."/>
            <person name="Bruskiewich R."/>
            <person name="Bureau T."/>
            <person name="Miyao A."/>
            <person name="Hirochika H."/>
            <person name="Nishikawa T."/>
            <person name="Kadowaki K."/>
            <person name="Sugiura M."/>
            <person name="Burr B."/>
            <person name="Sasaki T."/>
        </authorList>
    </citation>
    <scope>NUCLEOTIDE SEQUENCE [LARGE SCALE GENOMIC DNA]</scope>
    <source>
        <strain evidence="3">cv. Nipponbare</strain>
    </source>
</reference>
<feature type="compositionally biased region" description="Basic and acidic residues" evidence="1">
    <location>
        <begin position="45"/>
        <end position="57"/>
    </location>
</feature>
<feature type="region of interest" description="Disordered" evidence="1">
    <location>
        <begin position="45"/>
        <end position="72"/>
    </location>
</feature>
<evidence type="ECO:0000256" key="1">
    <source>
        <dbReference type="SAM" id="MobiDB-lite"/>
    </source>
</evidence>
<reference evidence="3" key="2">
    <citation type="journal article" date="2008" name="Nucleic Acids Res.">
        <title>The rice annotation project database (RAP-DB): 2008 update.</title>
        <authorList>
            <consortium name="The rice annotation project (RAP)"/>
        </authorList>
    </citation>
    <scope>GENOME REANNOTATION</scope>
    <source>
        <strain evidence="3">cv. Nipponbare</strain>
    </source>
</reference>
<gene>
    <name evidence="2" type="primary">B1215B07.14</name>
</gene>
<feature type="compositionally biased region" description="Gly residues" evidence="1">
    <location>
        <begin position="8"/>
        <end position="18"/>
    </location>
</feature>
<feature type="region of interest" description="Disordered" evidence="1">
    <location>
        <begin position="1"/>
        <end position="20"/>
    </location>
</feature>
<proteinExistence type="predicted"/>
<name>Q6K1S7_ORYSJ</name>
<dbReference type="Proteomes" id="UP000000763">
    <property type="component" value="Chromosome 2"/>
</dbReference>
<dbReference type="EMBL" id="AP006523">
    <property type="protein sequence ID" value="BAD23775.1"/>
    <property type="molecule type" value="Genomic_DNA"/>
</dbReference>
<evidence type="ECO:0000313" key="3">
    <source>
        <dbReference type="Proteomes" id="UP000000763"/>
    </source>
</evidence>
<sequence>MSLLAGRARGGAPGGPRAGLGARLPATCRKELMVGCTGRKESLTGHARGEELTDRQRAGRSSRGPLIGEGELPASCAREDESSAGHCHPSRLWRRQLHQRVQSELLFLPLSLKCETHIFNSFHVKVATLAHLDQVNLPLQQKKTASKATEEVNLHQFIKLGEVLYLVL</sequence>